<evidence type="ECO:0000259" key="3">
    <source>
        <dbReference type="Pfam" id="PF20153"/>
    </source>
</evidence>
<feature type="compositionally biased region" description="Polar residues" evidence="1">
    <location>
        <begin position="688"/>
        <end position="699"/>
    </location>
</feature>
<organism evidence="4 5">
    <name type="scientific">Sistotremastrum suecicum HHB10207 ss-3</name>
    <dbReference type="NCBI Taxonomy" id="1314776"/>
    <lineage>
        <taxon>Eukaryota</taxon>
        <taxon>Fungi</taxon>
        <taxon>Dikarya</taxon>
        <taxon>Basidiomycota</taxon>
        <taxon>Agaricomycotina</taxon>
        <taxon>Agaricomycetes</taxon>
        <taxon>Sistotremastrales</taxon>
        <taxon>Sistotremastraceae</taxon>
        <taxon>Sistotremastrum</taxon>
    </lineage>
</organism>
<proteinExistence type="predicted"/>
<feature type="compositionally biased region" description="Low complexity" evidence="1">
    <location>
        <begin position="133"/>
        <end position="149"/>
    </location>
</feature>
<feature type="region of interest" description="Disordered" evidence="1">
    <location>
        <begin position="133"/>
        <end position="155"/>
    </location>
</feature>
<feature type="domain" description="DUF6535" evidence="3">
    <location>
        <begin position="85"/>
        <end position="243"/>
    </location>
</feature>
<sequence length="699" mass="78479">MSVLSQPGPSAGSISQEQTCVKDPFDTPVFNRLLTLIEQQNATMEEQKKTLMDHGSKLDMLVKDAVKDDQPYDEEENPVWSEQMWSGVYEIATATMKEKADEWKGLMDVSLVFIAIFLTVLTAFLVPATQALSPTSSSNAMSNSTTAASRGPLPPSSDQNVCALYYMSLMTAMCNAVLCVLGRQWVGKLLSRPAGETHRERTMRHEQRKRLANVWIKPLIGFLYWSLLLSIALFITGLLYQLRNLATSFDEDAVALQVAWSFGIVLSAVIVGTILASSIHAVRFESSPFEGLLSKFIVKIIGFMNRRWLWDWRVHVQCHNGKHLFNTYMQLISEANDPKLLDRAVQSFSYSAWLQYGESSTELLERAYTRLMASDTSVRVRETVKSQIYRLARFIEKHPWYSTEDTAPKLQVDHFSTFIAKHYSCPDDLPAYATIISCHPYNYDLMEVGTLPLAPCIAKIVCTYDQDAQIGERSHLFTEAVQYCDRLAFVGNDEVSRILAHVEPVSFVRSLLRSRPTAFLDCRSVEFVMKGHETGILVGVNELFQNGADVNHQITPYVLRYLFKDPSALVVGVDFSPLIAHIAQNPTWHGWESISDAVVPYVDQSDLSTFSNPAAIFKFLELCIALEPRREDYTLIFLPTSPATEDLARAILARHARHDLIPLPPSPITPFSNPASFEGTHPSRCGSDPNSSSHIDMEP</sequence>
<dbReference type="Pfam" id="PF20153">
    <property type="entry name" value="DUF6535"/>
    <property type="match status" value="1"/>
</dbReference>
<dbReference type="EMBL" id="KV428122">
    <property type="protein sequence ID" value="KZT35956.1"/>
    <property type="molecule type" value="Genomic_DNA"/>
</dbReference>
<feature type="transmembrane region" description="Helical" evidence="2">
    <location>
        <begin position="254"/>
        <end position="276"/>
    </location>
</feature>
<name>A0A166B327_9AGAM</name>
<keyword evidence="2" id="KW-1133">Transmembrane helix</keyword>
<evidence type="ECO:0000256" key="1">
    <source>
        <dbReference type="SAM" id="MobiDB-lite"/>
    </source>
</evidence>
<evidence type="ECO:0000313" key="4">
    <source>
        <dbReference type="EMBL" id="KZT35956.1"/>
    </source>
</evidence>
<dbReference type="InterPro" id="IPR045338">
    <property type="entry name" value="DUF6535"/>
</dbReference>
<accession>A0A166B327</accession>
<feature type="region of interest" description="Disordered" evidence="1">
    <location>
        <begin position="671"/>
        <end position="699"/>
    </location>
</feature>
<keyword evidence="2" id="KW-0472">Membrane</keyword>
<keyword evidence="5" id="KW-1185">Reference proteome</keyword>
<dbReference type="STRING" id="1314776.A0A166B327"/>
<dbReference type="AlphaFoldDB" id="A0A166B327"/>
<dbReference type="Proteomes" id="UP000076798">
    <property type="component" value="Unassembled WGS sequence"/>
</dbReference>
<keyword evidence="2" id="KW-0812">Transmembrane</keyword>
<protein>
    <recommendedName>
        <fullName evidence="3">DUF6535 domain-containing protein</fullName>
    </recommendedName>
</protein>
<feature type="transmembrane region" description="Helical" evidence="2">
    <location>
        <begin position="106"/>
        <end position="126"/>
    </location>
</feature>
<feature type="transmembrane region" description="Helical" evidence="2">
    <location>
        <begin position="219"/>
        <end position="242"/>
    </location>
</feature>
<reference evidence="4 5" key="1">
    <citation type="journal article" date="2016" name="Mol. Biol. Evol.">
        <title>Comparative Genomics of Early-Diverging Mushroom-Forming Fungi Provides Insights into the Origins of Lignocellulose Decay Capabilities.</title>
        <authorList>
            <person name="Nagy L.G."/>
            <person name="Riley R."/>
            <person name="Tritt A."/>
            <person name="Adam C."/>
            <person name="Daum C."/>
            <person name="Floudas D."/>
            <person name="Sun H."/>
            <person name="Yadav J.S."/>
            <person name="Pangilinan J."/>
            <person name="Larsson K.H."/>
            <person name="Matsuura K."/>
            <person name="Barry K."/>
            <person name="Labutti K."/>
            <person name="Kuo R."/>
            <person name="Ohm R.A."/>
            <person name="Bhattacharya S.S."/>
            <person name="Shirouzu T."/>
            <person name="Yoshinaga Y."/>
            <person name="Martin F.M."/>
            <person name="Grigoriev I.V."/>
            <person name="Hibbett D.S."/>
        </authorList>
    </citation>
    <scope>NUCLEOTIDE SEQUENCE [LARGE SCALE GENOMIC DNA]</scope>
    <source>
        <strain evidence="4 5">HHB10207 ss-3</strain>
    </source>
</reference>
<feature type="transmembrane region" description="Helical" evidence="2">
    <location>
        <begin position="163"/>
        <end position="182"/>
    </location>
</feature>
<evidence type="ECO:0000313" key="5">
    <source>
        <dbReference type="Proteomes" id="UP000076798"/>
    </source>
</evidence>
<gene>
    <name evidence="4" type="ORF">SISSUDRAFT_1064075</name>
</gene>
<evidence type="ECO:0000256" key="2">
    <source>
        <dbReference type="SAM" id="Phobius"/>
    </source>
</evidence>